<gene>
    <name evidence="1" type="ORF">ACO22_03846</name>
</gene>
<evidence type="ECO:0000313" key="2">
    <source>
        <dbReference type="Proteomes" id="UP000242814"/>
    </source>
</evidence>
<dbReference type="AlphaFoldDB" id="A0A1D2JER3"/>
<proteinExistence type="predicted"/>
<dbReference type="Proteomes" id="UP000242814">
    <property type="component" value="Unassembled WGS sequence"/>
</dbReference>
<organism evidence="1 2">
    <name type="scientific">Paracoccidioides brasiliensis</name>
    <dbReference type="NCBI Taxonomy" id="121759"/>
    <lineage>
        <taxon>Eukaryota</taxon>
        <taxon>Fungi</taxon>
        <taxon>Dikarya</taxon>
        <taxon>Ascomycota</taxon>
        <taxon>Pezizomycotina</taxon>
        <taxon>Eurotiomycetes</taxon>
        <taxon>Eurotiomycetidae</taxon>
        <taxon>Onygenales</taxon>
        <taxon>Ajellomycetaceae</taxon>
        <taxon>Paracoccidioides</taxon>
    </lineage>
</organism>
<sequence length="292" mass="32330">MLFFLEGSACSRGVGSSKVRARVQGSCPGLVSRARLDRSSTSFESVRDPYGPARRHSTVDLIIKNQEDNPNSHPESGDKGVTQYKMAKGNDENQSQFTGGYPPTPQEHQVFSNDAEVIGDSDIFLKKGKVCLTNSLSLRRANRWLDLKLSINRYFNPFLIGGEMYGHYQRTIYPTGADIQHLRVFERGSPSDSHLLARAAHYITESYEYNRDPTAAAVGSQANVKINDSTTELNDRPSQPIEQTSSPITKTLAQWHVDQGHIHVDAIIALAKALDSGVRIKGLNSQNLDIMI</sequence>
<reference evidence="1 2" key="1">
    <citation type="submission" date="2016-06" db="EMBL/GenBank/DDBJ databases">
        <authorList>
            <person name="Kjaerup R.B."/>
            <person name="Dalgaard T.S."/>
            <person name="Juul-Madsen H.R."/>
        </authorList>
    </citation>
    <scope>NUCLEOTIDE SEQUENCE [LARGE SCALE GENOMIC DNA]</scope>
    <source>
        <strain evidence="1 2">Pb300</strain>
    </source>
</reference>
<dbReference type="VEuPathDB" id="FungiDB:PADG_06394"/>
<accession>A0A1D2JER3</accession>
<protein>
    <submittedName>
        <fullName evidence="1">Uncharacterized protein</fullName>
    </submittedName>
</protein>
<dbReference type="EMBL" id="LZYO01000139">
    <property type="protein sequence ID" value="ODH28969.1"/>
    <property type="molecule type" value="Genomic_DNA"/>
</dbReference>
<comment type="caution">
    <text evidence="1">The sequence shown here is derived from an EMBL/GenBank/DDBJ whole genome shotgun (WGS) entry which is preliminary data.</text>
</comment>
<dbReference type="VEuPathDB" id="FungiDB:PABG_07108"/>
<evidence type="ECO:0000313" key="1">
    <source>
        <dbReference type="EMBL" id="ODH28969.1"/>
    </source>
</evidence>
<name>A0A1D2JER3_PARBR</name>